<evidence type="ECO:0000313" key="12">
    <source>
        <dbReference type="Proteomes" id="UP000396862"/>
    </source>
</evidence>
<dbReference type="Proteomes" id="UP000240621">
    <property type="component" value="Unassembled WGS sequence"/>
</dbReference>
<evidence type="ECO:0000259" key="7">
    <source>
        <dbReference type="Pfam" id="PF07980"/>
    </source>
</evidence>
<accession>A0A2P8CCM9</accession>
<comment type="similarity">
    <text evidence="2">Belongs to the SusD family.</text>
</comment>
<dbReference type="InterPro" id="IPR033985">
    <property type="entry name" value="SusD-like_N"/>
</dbReference>
<reference evidence="10 11" key="1">
    <citation type="submission" date="2018-03" db="EMBL/GenBank/DDBJ databases">
        <title>Genomic Encyclopedia of Archaeal and Bacterial Type Strains, Phase II (KMG-II): from individual species to whole genera.</title>
        <authorList>
            <person name="Goeker M."/>
        </authorList>
    </citation>
    <scope>NUCLEOTIDE SEQUENCE [LARGE SCALE GENOMIC DNA]</scope>
    <source>
        <strain evidence="10 11">DSM 27267</strain>
    </source>
</reference>
<dbReference type="Gene3D" id="1.25.40.390">
    <property type="match status" value="1"/>
</dbReference>
<feature type="domain" description="RagB/SusD" evidence="7">
    <location>
        <begin position="334"/>
        <end position="495"/>
    </location>
</feature>
<dbReference type="EMBL" id="PYGC01000005">
    <property type="protein sequence ID" value="PSK82715.1"/>
    <property type="molecule type" value="Genomic_DNA"/>
</dbReference>
<evidence type="ECO:0000256" key="5">
    <source>
        <dbReference type="ARBA" id="ARBA00023237"/>
    </source>
</evidence>
<feature type="signal peptide" evidence="6">
    <location>
        <begin position="1"/>
        <end position="23"/>
    </location>
</feature>
<evidence type="ECO:0000313" key="9">
    <source>
        <dbReference type="EMBL" id="GET21463.1"/>
    </source>
</evidence>
<gene>
    <name evidence="10" type="ORF">CLV93_105107</name>
    <name evidence="9" type="ORF">JCM18694_17090</name>
</gene>
<comment type="caution">
    <text evidence="10">The sequence shown here is derived from an EMBL/GenBank/DDBJ whole genome shotgun (WGS) entry which is preliminary data.</text>
</comment>
<dbReference type="InterPro" id="IPR011990">
    <property type="entry name" value="TPR-like_helical_dom_sf"/>
</dbReference>
<evidence type="ECO:0000256" key="2">
    <source>
        <dbReference type="ARBA" id="ARBA00006275"/>
    </source>
</evidence>
<dbReference type="InterPro" id="IPR012944">
    <property type="entry name" value="SusD_RagB_dom"/>
</dbReference>
<proteinExistence type="inferred from homology"/>
<dbReference type="OrthoDB" id="617686at2"/>
<keyword evidence="12" id="KW-1185">Reference proteome</keyword>
<evidence type="ECO:0000259" key="8">
    <source>
        <dbReference type="Pfam" id="PF14322"/>
    </source>
</evidence>
<dbReference type="EMBL" id="BLAU01000001">
    <property type="protein sequence ID" value="GET21463.1"/>
    <property type="molecule type" value="Genomic_DNA"/>
</dbReference>
<feature type="domain" description="SusD-like N-terminal" evidence="8">
    <location>
        <begin position="25"/>
        <end position="227"/>
    </location>
</feature>
<keyword evidence="3 6" id="KW-0732">Signal</keyword>
<evidence type="ECO:0000256" key="3">
    <source>
        <dbReference type="ARBA" id="ARBA00022729"/>
    </source>
</evidence>
<dbReference type="Pfam" id="PF07980">
    <property type="entry name" value="SusD_RagB"/>
    <property type="match status" value="1"/>
</dbReference>
<keyword evidence="5" id="KW-0998">Cell outer membrane</keyword>
<evidence type="ECO:0000313" key="11">
    <source>
        <dbReference type="Proteomes" id="UP000240621"/>
    </source>
</evidence>
<keyword evidence="4" id="KW-0472">Membrane</keyword>
<dbReference type="PROSITE" id="PS51257">
    <property type="entry name" value="PROKAR_LIPOPROTEIN"/>
    <property type="match status" value="1"/>
</dbReference>
<dbReference type="AlphaFoldDB" id="A0A2P8CCM9"/>
<evidence type="ECO:0000256" key="1">
    <source>
        <dbReference type="ARBA" id="ARBA00004442"/>
    </source>
</evidence>
<dbReference type="CDD" id="cd08977">
    <property type="entry name" value="SusD"/>
    <property type="match status" value="1"/>
</dbReference>
<dbReference type="RefSeq" id="WP_106542319.1">
    <property type="nucleotide sequence ID" value="NZ_BLAU01000001.1"/>
</dbReference>
<organism evidence="10 11">
    <name type="scientific">Prolixibacter denitrificans</name>
    <dbReference type="NCBI Taxonomy" id="1541063"/>
    <lineage>
        <taxon>Bacteria</taxon>
        <taxon>Pseudomonadati</taxon>
        <taxon>Bacteroidota</taxon>
        <taxon>Bacteroidia</taxon>
        <taxon>Marinilabiliales</taxon>
        <taxon>Prolixibacteraceae</taxon>
        <taxon>Prolixibacter</taxon>
    </lineage>
</organism>
<dbReference type="Pfam" id="PF14322">
    <property type="entry name" value="SusD-like_3"/>
    <property type="match status" value="1"/>
</dbReference>
<comment type="subcellular location">
    <subcellularLocation>
        <location evidence="1">Cell outer membrane</location>
    </subcellularLocation>
</comment>
<reference evidence="9 12" key="2">
    <citation type="submission" date="2019-10" db="EMBL/GenBank/DDBJ databases">
        <title>Prolixibacter strains distinguished by the presence of nitrate reductase genes were adept at nitrate-dependent anaerobic corrosion of metallic iron and carbon steel.</title>
        <authorList>
            <person name="Iino T."/>
            <person name="Shono N."/>
            <person name="Ito K."/>
            <person name="Nakamura R."/>
            <person name="Sueoka K."/>
            <person name="Harayama S."/>
            <person name="Ohkuma M."/>
        </authorList>
    </citation>
    <scope>NUCLEOTIDE SEQUENCE [LARGE SCALE GENOMIC DNA]</scope>
    <source>
        <strain evidence="9 12">MIC1-1</strain>
    </source>
</reference>
<evidence type="ECO:0000256" key="6">
    <source>
        <dbReference type="SAM" id="SignalP"/>
    </source>
</evidence>
<sequence>MNFHSFKKYILSAAILFSAAACDNYLDLTPISEETTSSAYSTANQIEAALTGSYETFQSSSYYIWDQILLEDVRTDNDYAGGDNPEIFAIDLFNITPTNSRVLSWWSELYNGILKANTVLDRIQDVTDPKLTDERRQQIKGEALFLRALHYYNLVKNWGGVPLVLESTTTTDPGKVQLPRATEAEVYAQILKDLDEAGKLLPDTYGSDATVNKARATAGAAYALAAKACMQEPSHDYAKALEYIAKVEASSANYRLLDNYADLFDGNHYNNAESILEVQFTGGSEGNWAPQLMLPPSLTGDNWRKFVVPSHNLIDAYDAEGDVVRKNASVIFEKVNDWIDEYWGNAKGSSIPFAYKMKNAMGWASTDRLYILRYGDIVLLKAEALNETGDLTDAAAEVNKIRARVNLAPLTAAQTATKDALRTAILNERRLELAQEGQRWDDLKRHNLVVSTMNNLQEIDLRTGQPTQYNVTEAKTLLPIPQQELDRNPQLVQNPL</sequence>
<name>A0A2P8CCM9_9BACT</name>
<dbReference type="SUPFAM" id="SSF48452">
    <property type="entry name" value="TPR-like"/>
    <property type="match status" value="1"/>
</dbReference>
<feature type="chain" id="PRO_5015167515" evidence="6">
    <location>
        <begin position="24"/>
        <end position="496"/>
    </location>
</feature>
<dbReference type="Proteomes" id="UP000396862">
    <property type="component" value="Unassembled WGS sequence"/>
</dbReference>
<dbReference type="GO" id="GO:0009279">
    <property type="term" value="C:cell outer membrane"/>
    <property type="evidence" value="ECO:0007669"/>
    <property type="project" value="UniProtKB-SubCell"/>
</dbReference>
<protein>
    <submittedName>
        <fullName evidence="9">Membrane protein</fullName>
    </submittedName>
    <submittedName>
        <fullName evidence="10">Putative outer membrane starch-binding protein</fullName>
    </submittedName>
</protein>
<evidence type="ECO:0000313" key="10">
    <source>
        <dbReference type="EMBL" id="PSK82715.1"/>
    </source>
</evidence>
<evidence type="ECO:0000256" key="4">
    <source>
        <dbReference type="ARBA" id="ARBA00023136"/>
    </source>
</evidence>